<feature type="compositionally biased region" description="Polar residues" evidence="1">
    <location>
        <begin position="34"/>
        <end position="43"/>
    </location>
</feature>
<accession>A0A839XPC3</accession>
<keyword evidence="3" id="KW-1185">Reference proteome</keyword>
<dbReference type="EMBL" id="JACIBS010000001">
    <property type="protein sequence ID" value="MBB3662698.1"/>
    <property type="molecule type" value="Genomic_DNA"/>
</dbReference>
<dbReference type="Proteomes" id="UP000564573">
    <property type="component" value="Unassembled WGS sequence"/>
</dbReference>
<dbReference type="InterPro" id="IPR036629">
    <property type="entry name" value="YjbJ_sf"/>
</dbReference>
<reference evidence="2 3" key="1">
    <citation type="submission" date="2020-08" db="EMBL/GenBank/DDBJ databases">
        <title>Sequencing the genomes of 1000 actinobacteria strains.</title>
        <authorList>
            <person name="Klenk H.-P."/>
        </authorList>
    </citation>
    <scope>NUCLEOTIDE SEQUENCE [LARGE SCALE GENOMIC DNA]</scope>
    <source>
        <strain evidence="2 3">DSM 45267</strain>
    </source>
</reference>
<name>A0A839XPC3_9PSEU</name>
<sequence>MNRRDEQQEGLKGAVEDIKGRVKQAAGSLLGHDSMQQEGSAQQDKAEAQREVAEKEAQAKEAERKATESQARERSQQE</sequence>
<evidence type="ECO:0000256" key="1">
    <source>
        <dbReference type="SAM" id="MobiDB-lite"/>
    </source>
</evidence>
<evidence type="ECO:0000313" key="2">
    <source>
        <dbReference type="EMBL" id="MBB3662698.1"/>
    </source>
</evidence>
<dbReference type="RefSeq" id="WP_183780941.1">
    <property type="nucleotide sequence ID" value="NZ_JACIBS010000001.1"/>
</dbReference>
<dbReference type="AlphaFoldDB" id="A0A839XPC3"/>
<organism evidence="2 3">
    <name type="scientific">Prauserella sediminis</name>
    <dbReference type="NCBI Taxonomy" id="577680"/>
    <lineage>
        <taxon>Bacteria</taxon>
        <taxon>Bacillati</taxon>
        <taxon>Actinomycetota</taxon>
        <taxon>Actinomycetes</taxon>
        <taxon>Pseudonocardiales</taxon>
        <taxon>Pseudonocardiaceae</taxon>
        <taxon>Prauserella</taxon>
        <taxon>Prauserella salsuginis group</taxon>
    </lineage>
</organism>
<evidence type="ECO:0000313" key="3">
    <source>
        <dbReference type="Proteomes" id="UP000564573"/>
    </source>
</evidence>
<comment type="caution">
    <text evidence="2">The sequence shown here is derived from an EMBL/GenBank/DDBJ whole genome shotgun (WGS) entry which is preliminary data.</text>
</comment>
<protein>
    <submittedName>
        <fullName evidence="2">Uncharacterized protein YjbJ (UPF0337 family)</fullName>
    </submittedName>
</protein>
<dbReference type="SUPFAM" id="SSF69047">
    <property type="entry name" value="Hypothetical protein YjbJ"/>
    <property type="match status" value="1"/>
</dbReference>
<proteinExistence type="predicted"/>
<feature type="region of interest" description="Disordered" evidence="1">
    <location>
        <begin position="1"/>
        <end position="78"/>
    </location>
</feature>
<feature type="compositionally biased region" description="Basic and acidic residues" evidence="1">
    <location>
        <begin position="44"/>
        <end position="78"/>
    </location>
</feature>
<gene>
    <name evidence="2" type="ORF">FB384_001602</name>
</gene>
<feature type="compositionally biased region" description="Basic and acidic residues" evidence="1">
    <location>
        <begin position="1"/>
        <end position="20"/>
    </location>
</feature>